<dbReference type="Pfam" id="PF13307">
    <property type="entry name" value="Helicase_C_2"/>
    <property type="match status" value="1"/>
</dbReference>
<feature type="domain" description="Helicase ATP-binding" evidence="15">
    <location>
        <begin position="19"/>
        <end position="300"/>
    </location>
</feature>
<evidence type="ECO:0000256" key="8">
    <source>
        <dbReference type="ARBA" id="ARBA00023004"/>
    </source>
</evidence>
<dbReference type="InterPro" id="IPR010614">
    <property type="entry name" value="RAD3-like_helicase_DEAD"/>
</dbReference>
<dbReference type="GO" id="GO:0006281">
    <property type="term" value="P:DNA repair"/>
    <property type="evidence" value="ECO:0007669"/>
    <property type="project" value="UniProtKB-KW"/>
</dbReference>
<evidence type="ECO:0000256" key="9">
    <source>
        <dbReference type="ARBA" id="ARBA00023014"/>
    </source>
</evidence>
<dbReference type="InterPro" id="IPR027417">
    <property type="entry name" value="P-loop_NTPase"/>
</dbReference>
<dbReference type="GO" id="GO:0016818">
    <property type="term" value="F:hydrolase activity, acting on acid anhydrides, in phosphorus-containing anhydrides"/>
    <property type="evidence" value="ECO:0007669"/>
    <property type="project" value="InterPro"/>
</dbReference>
<dbReference type="Gene3D" id="3.40.50.300">
    <property type="entry name" value="P-loop containing nucleotide triphosphate hydrolases"/>
    <property type="match status" value="2"/>
</dbReference>
<dbReference type="InterPro" id="IPR045028">
    <property type="entry name" value="DinG/Rad3-like"/>
</dbReference>
<dbReference type="GO" id="GO:0005524">
    <property type="term" value="F:ATP binding"/>
    <property type="evidence" value="ECO:0007669"/>
    <property type="project" value="UniProtKB-KW"/>
</dbReference>
<evidence type="ECO:0000256" key="11">
    <source>
        <dbReference type="ARBA" id="ARBA00023204"/>
    </source>
</evidence>
<dbReference type="InterPro" id="IPR006554">
    <property type="entry name" value="Helicase-like_DEXD_c2"/>
</dbReference>
<evidence type="ECO:0000256" key="1">
    <source>
        <dbReference type="ARBA" id="ARBA00022485"/>
    </source>
</evidence>
<dbReference type="GO" id="GO:0051539">
    <property type="term" value="F:4 iron, 4 sulfur cluster binding"/>
    <property type="evidence" value="ECO:0007669"/>
    <property type="project" value="UniProtKB-KW"/>
</dbReference>
<gene>
    <name evidence="16" type="ORF">U472_06575</name>
</gene>
<dbReference type="OrthoDB" id="9803913at2"/>
<dbReference type="InterPro" id="IPR014013">
    <property type="entry name" value="Helic_SF1/SF2_ATP-bd_DinG/Rad3"/>
</dbReference>
<dbReference type="GO" id="GO:0003678">
    <property type="term" value="F:DNA helicase activity"/>
    <property type="evidence" value="ECO:0007669"/>
    <property type="project" value="InterPro"/>
</dbReference>
<evidence type="ECO:0000256" key="10">
    <source>
        <dbReference type="ARBA" id="ARBA00023125"/>
    </source>
</evidence>
<comment type="similarity">
    <text evidence="13">Belongs to the helicase family. DinG subfamily.</text>
</comment>
<proteinExistence type="inferred from homology"/>
<evidence type="ECO:0000256" key="14">
    <source>
        <dbReference type="SAM" id="Coils"/>
    </source>
</evidence>
<evidence type="ECO:0000256" key="3">
    <source>
        <dbReference type="ARBA" id="ARBA00022741"/>
    </source>
</evidence>
<keyword evidence="11" id="KW-0234">DNA repair</keyword>
<dbReference type="SMART" id="SM00487">
    <property type="entry name" value="DEXDc"/>
    <property type="match status" value="1"/>
</dbReference>
<keyword evidence="10" id="KW-0238">DNA-binding</keyword>
<dbReference type="AlphaFoldDB" id="A0A1C0AA26"/>
<keyword evidence="17" id="KW-1185">Reference proteome</keyword>
<name>A0A1C0AA26_9FIRM</name>
<sequence length="706" mass="80767">MNQKEYLQEVRDFFAPGNKLDSYFDKYEYRPEQQKMSVKIAEVFSKKEHLLVEAGTGTGKSLAYLVPSILMALKEEEKVVISTNTINLQEQLIKKDIPLLQEIFNLDFKAVLVKGRKNYICIRRLVQFGKSAQLDNQGYNTLSKIHHWVLETETGCRSDLDFRVGYDIWDNISSESDLCLRASCPYYEQCHFMFAREEAQEADILVVNHHILFADLALRQERGLDGENAVLPPYKQVVFDEAHNIEEVATSYLGFKVNRKGFIKLLESLYNFDQQTGVLLQTRVTISSLKKSIKQNFQQNIDNKLVPLVRKVNDLSHSLFNNLIRFIDNNTKGRDRKLRLIESIRDGQYWQESLIVEFDNLLINLNDLGKNLSELLEDIEFYEDEIDEVEAVKLELNAKIESILKVGADIAELINFPEEDYVYWLEGYDEDCSLHSAPLNIAQQLQDSLLGKMDSVILTSATLTVDKSFEFIKDNLGLIEENVETLEVGSPFDYRNQLRLGIAKDLPQPNHPAFIDAVIASIKEVIQATKGRTLVLFTSYGMLNKVYDVLEAQLDSLEVNNIYCQGMKSRQYLVEEFKNKEKAVLLGTSSFWEGVDIPGEELSCVVIVKLPFVVPSEPVISAKIEQLEAVGENPFIKYMVPKAVIKFKQGFGRLIRTKEDKGWIVILDNRVITKSYGKIFLDSLPNGCRILTDNLNVLSNKIRESI</sequence>
<dbReference type="GO" id="GO:0046872">
    <property type="term" value="F:metal ion binding"/>
    <property type="evidence" value="ECO:0007669"/>
    <property type="project" value="UniProtKB-KW"/>
</dbReference>
<keyword evidence="6" id="KW-0347">Helicase</keyword>
<reference evidence="17" key="1">
    <citation type="submission" date="2016-07" db="EMBL/GenBank/DDBJ databases">
        <authorList>
            <person name="Florea S."/>
            <person name="Webb J.S."/>
            <person name="Jaromczyk J."/>
            <person name="Schardl C.L."/>
        </authorList>
    </citation>
    <scope>NUCLEOTIDE SEQUENCE [LARGE SCALE GENOMIC DNA]</scope>
    <source>
        <strain evidence="17">Z6</strain>
    </source>
</reference>
<keyword evidence="12" id="KW-0413">Isomerase</keyword>
<dbReference type="InterPro" id="IPR006555">
    <property type="entry name" value="ATP-dep_Helicase_C"/>
</dbReference>
<dbReference type="FunFam" id="3.40.50.300:FF:000437">
    <property type="entry name" value="ATP-dependent DNA helicase DinG"/>
    <property type="match status" value="1"/>
</dbReference>
<keyword evidence="1" id="KW-0004">4Fe-4S</keyword>
<keyword evidence="4" id="KW-0227">DNA damage</keyword>
<dbReference type="PROSITE" id="PS51193">
    <property type="entry name" value="HELICASE_ATP_BIND_2"/>
    <property type="match status" value="1"/>
</dbReference>
<dbReference type="PANTHER" id="PTHR11472">
    <property type="entry name" value="DNA REPAIR DEAD HELICASE RAD3/XP-D SUBFAMILY MEMBER"/>
    <property type="match status" value="1"/>
</dbReference>
<evidence type="ECO:0000313" key="16">
    <source>
        <dbReference type="EMBL" id="OCL27142.1"/>
    </source>
</evidence>
<evidence type="ECO:0000256" key="5">
    <source>
        <dbReference type="ARBA" id="ARBA00022801"/>
    </source>
</evidence>
<evidence type="ECO:0000256" key="4">
    <source>
        <dbReference type="ARBA" id="ARBA00022763"/>
    </source>
</evidence>
<keyword evidence="5" id="KW-0378">Hydrolase</keyword>
<evidence type="ECO:0000256" key="6">
    <source>
        <dbReference type="ARBA" id="ARBA00022806"/>
    </source>
</evidence>
<keyword evidence="8" id="KW-0408">Iron</keyword>
<dbReference type="EMBL" id="LWDV01000008">
    <property type="protein sequence ID" value="OCL27142.1"/>
    <property type="molecule type" value="Genomic_DNA"/>
</dbReference>
<organism evidence="16 17">
    <name type="scientific">Orenia metallireducens</name>
    <dbReference type="NCBI Taxonomy" id="1413210"/>
    <lineage>
        <taxon>Bacteria</taxon>
        <taxon>Bacillati</taxon>
        <taxon>Bacillota</taxon>
        <taxon>Clostridia</taxon>
        <taxon>Halanaerobiales</taxon>
        <taxon>Halobacteroidaceae</taxon>
        <taxon>Orenia</taxon>
    </lineage>
</organism>
<evidence type="ECO:0000256" key="2">
    <source>
        <dbReference type="ARBA" id="ARBA00022723"/>
    </source>
</evidence>
<evidence type="ECO:0000259" key="15">
    <source>
        <dbReference type="PROSITE" id="PS51193"/>
    </source>
</evidence>
<keyword evidence="9" id="KW-0411">Iron-sulfur</keyword>
<dbReference type="RefSeq" id="WP_068716730.1">
    <property type="nucleotide sequence ID" value="NZ_LWDV01000008.1"/>
</dbReference>
<keyword evidence="7" id="KW-0067">ATP-binding</keyword>
<dbReference type="GO" id="GO:0003677">
    <property type="term" value="F:DNA binding"/>
    <property type="evidence" value="ECO:0007669"/>
    <property type="project" value="UniProtKB-KW"/>
</dbReference>
<feature type="coiled-coil region" evidence="14">
    <location>
        <begin position="358"/>
        <end position="399"/>
    </location>
</feature>
<accession>A0A1C0AA26</accession>
<dbReference type="PANTHER" id="PTHR11472:SF34">
    <property type="entry name" value="REGULATOR OF TELOMERE ELONGATION HELICASE 1"/>
    <property type="match status" value="1"/>
</dbReference>
<dbReference type="SMART" id="SM00491">
    <property type="entry name" value="HELICc2"/>
    <property type="match status" value="1"/>
</dbReference>
<comment type="caution">
    <text evidence="16">The sequence shown here is derived from an EMBL/GenBank/DDBJ whole genome shotgun (WGS) entry which is preliminary data.</text>
</comment>
<keyword evidence="2" id="KW-0479">Metal-binding</keyword>
<evidence type="ECO:0000256" key="7">
    <source>
        <dbReference type="ARBA" id="ARBA00022840"/>
    </source>
</evidence>
<evidence type="ECO:0000313" key="17">
    <source>
        <dbReference type="Proteomes" id="UP000093514"/>
    </source>
</evidence>
<dbReference type="SMART" id="SM00488">
    <property type="entry name" value="DEXDc2"/>
    <property type="match status" value="1"/>
</dbReference>
<dbReference type="SUPFAM" id="SSF52540">
    <property type="entry name" value="P-loop containing nucleoside triphosphate hydrolases"/>
    <property type="match status" value="1"/>
</dbReference>
<dbReference type="Pfam" id="PF06733">
    <property type="entry name" value="DEAD_2"/>
    <property type="match status" value="1"/>
</dbReference>
<evidence type="ECO:0000256" key="13">
    <source>
        <dbReference type="ARBA" id="ARBA00038058"/>
    </source>
</evidence>
<dbReference type="InterPro" id="IPR014001">
    <property type="entry name" value="Helicase_ATP-bd"/>
</dbReference>
<evidence type="ECO:0000256" key="12">
    <source>
        <dbReference type="ARBA" id="ARBA00023235"/>
    </source>
</evidence>
<keyword evidence="3" id="KW-0547">Nucleotide-binding</keyword>
<protein>
    <recommendedName>
        <fullName evidence="15">Helicase ATP-binding domain-containing protein</fullName>
    </recommendedName>
</protein>
<reference evidence="16 17" key="2">
    <citation type="submission" date="2016-08" db="EMBL/GenBank/DDBJ databases">
        <title>Orenia metallireducens sp. nov. strain Z6, a Novel Metal-reducing Firmicute from the Deep Subsurface.</title>
        <authorList>
            <person name="Maxim B.I."/>
            <person name="Kenneth K."/>
            <person name="Flynn T.M."/>
            <person name="Oloughlin E.J."/>
            <person name="Locke R.A."/>
            <person name="Weber J.R."/>
            <person name="Egan S.M."/>
            <person name="Mackie R.I."/>
            <person name="Cann I.K."/>
        </authorList>
    </citation>
    <scope>NUCLEOTIDE SEQUENCE [LARGE SCALE GENOMIC DNA]</scope>
    <source>
        <strain evidence="16 17">Z6</strain>
    </source>
</reference>
<keyword evidence="14" id="KW-0175">Coiled coil</keyword>
<dbReference type="Proteomes" id="UP000093514">
    <property type="component" value="Unassembled WGS sequence"/>
</dbReference>